<name>A0ABM7XN03_THEBO</name>
<proteinExistence type="predicted"/>
<dbReference type="EMBL" id="AP025594">
    <property type="protein sequence ID" value="BDG17745.1"/>
    <property type="molecule type" value="Genomic_DNA"/>
</dbReference>
<keyword evidence="1" id="KW-0614">Plasmid</keyword>
<keyword evidence="2" id="KW-1185">Reference proteome</keyword>
<evidence type="ECO:0008006" key="3">
    <source>
        <dbReference type="Google" id="ProtNLM"/>
    </source>
</evidence>
<dbReference type="Proteomes" id="UP000831120">
    <property type="component" value="Plasmid pTbrSNM4-1b"/>
</dbReference>
<sequence length="81" mass="8426">MKMPEVVKALKALARLSGPFAVAFVQGKAERVAGPLLEAHHALVQGVAQGLVDASAPGRNGIVLVSPQRVRVAYREEGLGA</sequence>
<organism evidence="1 2">
    <name type="scientific">Thermus brockianus</name>
    <dbReference type="NCBI Taxonomy" id="56956"/>
    <lineage>
        <taxon>Bacteria</taxon>
        <taxon>Thermotogati</taxon>
        <taxon>Deinococcota</taxon>
        <taxon>Deinococci</taxon>
        <taxon>Thermales</taxon>
        <taxon>Thermaceae</taxon>
        <taxon>Thermus</taxon>
    </lineage>
</organism>
<accession>A0ABM7XN03</accession>
<protein>
    <recommendedName>
        <fullName evidence="3">Roadblock/LC7 domain protein</fullName>
    </recommendedName>
</protein>
<evidence type="ECO:0000313" key="1">
    <source>
        <dbReference type="EMBL" id="BDG17745.1"/>
    </source>
</evidence>
<reference evidence="1 2" key="1">
    <citation type="journal article" date="2022" name="Microbiol. Resour. Announc.">
        <title>Complete Genome Sequences of Thermus Strains Isolated from Senami Hot Spring in Japan.</title>
        <authorList>
            <person name="Miyazaki K."/>
        </authorList>
    </citation>
    <scope>NUCLEOTIDE SEQUENCE [LARGE SCALE GENOMIC DNA]</scope>
    <source>
        <strain evidence="1 2">SNM4-1</strain>
        <plasmid evidence="1 2">pTbrSNM4-1b</plasmid>
    </source>
</reference>
<evidence type="ECO:0000313" key="2">
    <source>
        <dbReference type="Proteomes" id="UP000831120"/>
    </source>
</evidence>
<geneLocation type="plasmid" evidence="1 2">
    <name>pTbrSNM4-1b</name>
</geneLocation>
<gene>
    <name evidence="1" type="ORF">TbrSNM41_24790</name>
</gene>